<protein>
    <submittedName>
        <fullName evidence="4">Zinc-ribbon domain protein</fullName>
    </submittedName>
</protein>
<dbReference type="PATRIC" id="fig|1125712.3.peg.1348"/>
<keyword evidence="2" id="KW-0812">Transmembrane</keyword>
<feature type="region of interest" description="Disordered" evidence="1">
    <location>
        <begin position="189"/>
        <end position="208"/>
    </location>
</feature>
<reference evidence="4 5" key="1">
    <citation type="submission" date="2013-08" db="EMBL/GenBank/DDBJ databases">
        <authorList>
            <person name="Durkin A.S."/>
            <person name="Haft D.R."/>
            <person name="McCorrison J."/>
            <person name="Torralba M."/>
            <person name="Gillis M."/>
            <person name="Haft D.H."/>
            <person name="Methe B."/>
            <person name="Sutton G."/>
            <person name="Nelson K.E."/>
        </authorList>
    </citation>
    <scope>NUCLEOTIDE SEQUENCE [LARGE SCALE GENOMIC DNA]</scope>
    <source>
        <strain evidence="4 5">F0195</strain>
    </source>
</reference>
<keyword evidence="2" id="KW-1133">Transmembrane helix</keyword>
<dbReference type="RefSeq" id="WP_021726150.1">
    <property type="nucleotide sequence ID" value="NZ_AWEZ01000045.1"/>
</dbReference>
<evidence type="ECO:0000259" key="3">
    <source>
        <dbReference type="Pfam" id="PF12773"/>
    </source>
</evidence>
<feature type="compositionally biased region" description="Acidic residues" evidence="1">
    <location>
        <begin position="81"/>
        <end position="101"/>
    </location>
</feature>
<keyword evidence="2" id="KW-0472">Membrane</keyword>
<evidence type="ECO:0000256" key="1">
    <source>
        <dbReference type="SAM" id="MobiDB-lite"/>
    </source>
</evidence>
<sequence>MICPNCGTSVPDDAVRCPACHADMGRIASVVPPQGTWCPSCGSLVPDGEDVCPHCGMPVARPKHARASDVSRLKIVSGEGEGTDADEAPADDTDAPQPDEDVADERFESEDTAFVPRIVSALPAEPVSGNDGLQRAGALRVRTLVVALAAALLFVGGGVLFLTHPWDPNASDSRAKSEADTSMAGFPGIVTELKGQDGGSTDAGEVESGDATTYRKLSDVYGRLKDLEERADADEQSYRTLAATADSDERTNARNEAYQLSLDVSNLISSLSDIDVTSGTYADDLDNMKTLANWLRNRTDVLNSAWKKAMQMANPSSHAQEIDGYLRDGDSYKRQFDEHYDGWKPQEK</sequence>
<organism evidence="4 5">
    <name type="scientific">Olsenella profusa F0195</name>
    <dbReference type="NCBI Taxonomy" id="1125712"/>
    <lineage>
        <taxon>Bacteria</taxon>
        <taxon>Bacillati</taxon>
        <taxon>Actinomycetota</taxon>
        <taxon>Coriobacteriia</taxon>
        <taxon>Coriobacteriales</taxon>
        <taxon>Atopobiaceae</taxon>
        <taxon>Olsenella</taxon>
    </lineage>
</organism>
<gene>
    <name evidence="4" type="ORF">HMPREF1316_0224</name>
</gene>
<feature type="domain" description="DZANK-type" evidence="3">
    <location>
        <begin position="3"/>
        <end position="56"/>
    </location>
</feature>
<dbReference type="STRING" id="1125712.HMPREF1316_0224"/>
<dbReference type="Pfam" id="PF12773">
    <property type="entry name" value="DZR"/>
    <property type="match status" value="1"/>
</dbReference>
<dbReference type="eggNOG" id="COG1198">
    <property type="taxonomic scope" value="Bacteria"/>
</dbReference>
<feature type="region of interest" description="Disordered" evidence="1">
    <location>
        <begin position="78"/>
        <end position="101"/>
    </location>
</feature>
<dbReference type="Proteomes" id="UP000016638">
    <property type="component" value="Unassembled WGS sequence"/>
</dbReference>
<comment type="caution">
    <text evidence="4">The sequence shown here is derived from an EMBL/GenBank/DDBJ whole genome shotgun (WGS) entry which is preliminary data.</text>
</comment>
<dbReference type="InterPro" id="IPR025874">
    <property type="entry name" value="DZR"/>
</dbReference>
<proteinExistence type="predicted"/>
<dbReference type="AlphaFoldDB" id="U2V6N8"/>
<name>U2V6N8_9ACTN</name>
<evidence type="ECO:0000313" key="4">
    <source>
        <dbReference type="EMBL" id="ERL08281.1"/>
    </source>
</evidence>
<feature type="transmembrane region" description="Helical" evidence="2">
    <location>
        <begin position="144"/>
        <end position="166"/>
    </location>
</feature>
<keyword evidence="5" id="KW-1185">Reference proteome</keyword>
<dbReference type="EMBL" id="AWEZ01000045">
    <property type="protein sequence ID" value="ERL08281.1"/>
    <property type="molecule type" value="Genomic_DNA"/>
</dbReference>
<evidence type="ECO:0000313" key="5">
    <source>
        <dbReference type="Proteomes" id="UP000016638"/>
    </source>
</evidence>
<evidence type="ECO:0000256" key="2">
    <source>
        <dbReference type="SAM" id="Phobius"/>
    </source>
</evidence>
<accession>U2V6N8</accession>